<organism evidence="1">
    <name type="scientific">marine sediment metagenome</name>
    <dbReference type="NCBI Taxonomy" id="412755"/>
    <lineage>
        <taxon>unclassified sequences</taxon>
        <taxon>metagenomes</taxon>
        <taxon>ecological metagenomes</taxon>
    </lineage>
</organism>
<sequence>MTLFSQRCQCGHLRSVHERKGHFKDVCTTCGCSYFKYPRETVTKMVREGTSGLPPWPLGSIPKGKEVVG</sequence>
<gene>
    <name evidence="1" type="ORF">LCGC14_2938750</name>
</gene>
<accession>A0A0F8XIP5</accession>
<dbReference type="EMBL" id="LAZR01058885">
    <property type="protein sequence ID" value="KKK68967.1"/>
    <property type="molecule type" value="Genomic_DNA"/>
</dbReference>
<proteinExistence type="predicted"/>
<dbReference type="AlphaFoldDB" id="A0A0F8XIP5"/>
<evidence type="ECO:0000313" key="1">
    <source>
        <dbReference type="EMBL" id="KKK68967.1"/>
    </source>
</evidence>
<name>A0A0F8XIP5_9ZZZZ</name>
<comment type="caution">
    <text evidence="1">The sequence shown here is derived from an EMBL/GenBank/DDBJ whole genome shotgun (WGS) entry which is preliminary data.</text>
</comment>
<reference evidence="1" key="1">
    <citation type="journal article" date="2015" name="Nature">
        <title>Complex archaea that bridge the gap between prokaryotes and eukaryotes.</title>
        <authorList>
            <person name="Spang A."/>
            <person name="Saw J.H."/>
            <person name="Jorgensen S.L."/>
            <person name="Zaremba-Niedzwiedzka K."/>
            <person name="Martijn J."/>
            <person name="Lind A.E."/>
            <person name="van Eijk R."/>
            <person name="Schleper C."/>
            <person name="Guy L."/>
            <person name="Ettema T.J."/>
        </authorList>
    </citation>
    <scope>NUCLEOTIDE SEQUENCE</scope>
</reference>
<protein>
    <submittedName>
        <fullName evidence="1">Uncharacterized protein</fullName>
    </submittedName>
</protein>